<keyword evidence="2 5" id="KW-0689">Ribosomal protein</keyword>
<dbReference type="InterPro" id="IPR001971">
    <property type="entry name" value="Ribosomal_uS11"/>
</dbReference>
<protein>
    <submittedName>
        <fullName evidence="5">Mitochondrial 37S ribosomal protein YmS18</fullName>
    </submittedName>
</protein>
<dbReference type="GO" id="GO:0005840">
    <property type="term" value="C:ribosome"/>
    <property type="evidence" value="ECO:0007669"/>
    <property type="project" value="UniProtKB-KW"/>
</dbReference>
<dbReference type="HAMAP" id="MF_01310">
    <property type="entry name" value="Ribosomal_uS11"/>
    <property type="match status" value="1"/>
</dbReference>
<evidence type="ECO:0000256" key="2">
    <source>
        <dbReference type="ARBA" id="ARBA00022980"/>
    </source>
</evidence>
<dbReference type="GO" id="GO:0003735">
    <property type="term" value="F:structural constituent of ribosome"/>
    <property type="evidence" value="ECO:0007669"/>
    <property type="project" value="InterPro"/>
</dbReference>
<evidence type="ECO:0000256" key="3">
    <source>
        <dbReference type="ARBA" id="ARBA00023274"/>
    </source>
</evidence>
<dbReference type="OrthoDB" id="1654884at2759"/>
<keyword evidence="3" id="KW-0687">Ribonucleoprotein</keyword>
<comment type="similarity">
    <text evidence="1">Belongs to the universal ribosomal protein uS11 family.</text>
</comment>
<evidence type="ECO:0000256" key="1">
    <source>
        <dbReference type="ARBA" id="ARBA00006194"/>
    </source>
</evidence>
<feature type="region of interest" description="Disordered" evidence="4">
    <location>
        <begin position="38"/>
        <end position="58"/>
    </location>
</feature>
<dbReference type="GO" id="GO:1990904">
    <property type="term" value="C:ribonucleoprotein complex"/>
    <property type="evidence" value="ECO:0007669"/>
    <property type="project" value="UniProtKB-KW"/>
</dbReference>
<accession>A0A167FLY4</accession>
<dbReference type="EMBL" id="CP014503">
    <property type="protein sequence ID" value="ANB15465.1"/>
    <property type="molecule type" value="Genomic_DNA"/>
</dbReference>
<keyword evidence="6" id="KW-1185">Reference proteome</keyword>
<evidence type="ECO:0000256" key="4">
    <source>
        <dbReference type="SAM" id="MobiDB-lite"/>
    </source>
</evidence>
<dbReference type="Gene3D" id="3.30.420.80">
    <property type="entry name" value="Ribosomal protein S11"/>
    <property type="match status" value="1"/>
</dbReference>
<name>A0A167FLY4_9ASCO</name>
<dbReference type="KEGG" id="slb:AWJ20_3093"/>
<organism evidence="5 6">
    <name type="scientific">Sugiyamaella lignohabitans</name>
    <dbReference type="NCBI Taxonomy" id="796027"/>
    <lineage>
        <taxon>Eukaryota</taxon>
        <taxon>Fungi</taxon>
        <taxon>Dikarya</taxon>
        <taxon>Ascomycota</taxon>
        <taxon>Saccharomycotina</taxon>
        <taxon>Dipodascomycetes</taxon>
        <taxon>Dipodascales</taxon>
        <taxon>Trichomonascaceae</taxon>
        <taxon>Sugiyamaella</taxon>
    </lineage>
</organism>
<dbReference type="AlphaFoldDB" id="A0A167FLY4"/>
<dbReference type="GO" id="GO:0006412">
    <property type="term" value="P:translation"/>
    <property type="evidence" value="ECO:0007669"/>
    <property type="project" value="InterPro"/>
</dbReference>
<evidence type="ECO:0000313" key="5">
    <source>
        <dbReference type="EMBL" id="ANB15465.1"/>
    </source>
</evidence>
<dbReference type="GeneID" id="30035077"/>
<dbReference type="Proteomes" id="UP000189580">
    <property type="component" value="Chromosome b"/>
</dbReference>
<sequence>MINTRMSMATRLSDHVSRMFMNRSPVYNGVLARFASTSTATTSPTNPTPPPPTRGFQAHKSIYNRAPAKSGPPADGKQTVGYVLHGKFTNNNTMLTLTRRYVRVGKLAEKLTDQEKIIDQVRPMQEVLGTISSGQLGFRGSKKNSYEASFQTTSRMFKLMEEKGYLNERLEIVFRQFGEGREAFLNVLNGKEGTKIRPIIYRVTDASKIRFGGDRPPGRRRV</sequence>
<reference evidence="5 6" key="1">
    <citation type="submission" date="2016-02" db="EMBL/GenBank/DDBJ databases">
        <title>Complete genome sequence and transcriptome regulation of the pentose utilising yeast Sugiyamaella lignohabitans.</title>
        <authorList>
            <person name="Bellasio M."/>
            <person name="Peymann A."/>
            <person name="Valli M."/>
            <person name="Sipitzky M."/>
            <person name="Graf A."/>
            <person name="Sauer M."/>
            <person name="Marx H."/>
            <person name="Mattanovich D."/>
        </authorList>
    </citation>
    <scope>NUCLEOTIDE SEQUENCE [LARGE SCALE GENOMIC DNA]</scope>
    <source>
        <strain evidence="5 6">CBS 10342</strain>
    </source>
</reference>
<dbReference type="SUPFAM" id="SSF53137">
    <property type="entry name" value="Translational machinery components"/>
    <property type="match status" value="1"/>
</dbReference>
<dbReference type="InterPro" id="IPR036967">
    <property type="entry name" value="Ribosomal_uS11_sf"/>
</dbReference>
<evidence type="ECO:0000313" key="6">
    <source>
        <dbReference type="Proteomes" id="UP000189580"/>
    </source>
</evidence>
<dbReference type="RefSeq" id="XP_018737942.1">
    <property type="nucleotide sequence ID" value="XM_018880089.1"/>
</dbReference>
<dbReference type="PANTHER" id="PTHR11759">
    <property type="entry name" value="40S RIBOSOMAL PROTEIN S14/30S RIBOSOMAL PROTEIN S11"/>
    <property type="match status" value="1"/>
</dbReference>
<gene>
    <name evidence="5" type="primary">MRPS18</name>
    <name evidence="5" type="ORF">AWJ20_3093</name>
</gene>
<proteinExistence type="inferred from homology"/>